<protein>
    <recommendedName>
        <fullName evidence="2">Reverse transcriptase Ty1/copia-type domain-containing protein</fullName>
    </recommendedName>
</protein>
<accession>A0A2I0L3I1</accession>
<dbReference type="AlphaFoldDB" id="A0A2I0L3I1"/>
<evidence type="ECO:0000313" key="3">
    <source>
        <dbReference type="EMBL" id="PKI75244.1"/>
    </source>
</evidence>
<comment type="caution">
    <text evidence="3">The sequence shown here is derived from an EMBL/GenBank/DDBJ whole genome shotgun (WGS) entry which is preliminary data.</text>
</comment>
<reference evidence="3 4" key="1">
    <citation type="submission" date="2017-11" db="EMBL/GenBank/DDBJ databases">
        <title>De-novo sequencing of pomegranate (Punica granatum L.) genome.</title>
        <authorList>
            <person name="Akparov Z."/>
            <person name="Amiraslanov A."/>
            <person name="Hajiyeva S."/>
            <person name="Abbasov M."/>
            <person name="Kaur K."/>
            <person name="Hamwieh A."/>
            <person name="Solovyev V."/>
            <person name="Salamov A."/>
            <person name="Braich B."/>
            <person name="Kosarev P."/>
            <person name="Mahmoud A."/>
            <person name="Hajiyev E."/>
            <person name="Babayeva S."/>
            <person name="Izzatullayeva V."/>
            <person name="Mammadov A."/>
            <person name="Mammadov A."/>
            <person name="Sharifova S."/>
            <person name="Ojaghi J."/>
            <person name="Eynullazada K."/>
            <person name="Bayramov B."/>
            <person name="Abdulazimova A."/>
            <person name="Shahmuradov I."/>
        </authorList>
    </citation>
    <scope>NUCLEOTIDE SEQUENCE [LARGE SCALE GENOMIC DNA]</scope>
    <source>
        <strain evidence="4">cv. AG2017</strain>
        <tissue evidence="3">Leaf</tissue>
    </source>
</reference>
<feature type="domain" description="Reverse transcriptase Ty1/copia-type" evidence="2">
    <location>
        <begin position="164"/>
        <end position="229"/>
    </location>
</feature>
<evidence type="ECO:0000313" key="4">
    <source>
        <dbReference type="Proteomes" id="UP000233551"/>
    </source>
</evidence>
<name>A0A2I0L3I1_PUNGR</name>
<evidence type="ECO:0000259" key="2">
    <source>
        <dbReference type="Pfam" id="PF07727"/>
    </source>
</evidence>
<organism evidence="3 4">
    <name type="scientific">Punica granatum</name>
    <name type="common">Pomegranate</name>
    <dbReference type="NCBI Taxonomy" id="22663"/>
    <lineage>
        <taxon>Eukaryota</taxon>
        <taxon>Viridiplantae</taxon>
        <taxon>Streptophyta</taxon>
        <taxon>Embryophyta</taxon>
        <taxon>Tracheophyta</taxon>
        <taxon>Spermatophyta</taxon>
        <taxon>Magnoliopsida</taxon>
        <taxon>eudicotyledons</taxon>
        <taxon>Gunneridae</taxon>
        <taxon>Pentapetalae</taxon>
        <taxon>rosids</taxon>
        <taxon>malvids</taxon>
        <taxon>Myrtales</taxon>
        <taxon>Lythraceae</taxon>
        <taxon>Punica</taxon>
    </lineage>
</organism>
<dbReference type="Pfam" id="PF07727">
    <property type="entry name" value="RVT_2"/>
    <property type="match status" value="1"/>
</dbReference>
<keyword evidence="4" id="KW-1185">Reference proteome</keyword>
<dbReference type="InterPro" id="IPR013103">
    <property type="entry name" value="RVT_2"/>
</dbReference>
<evidence type="ECO:0000256" key="1">
    <source>
        <dbReference type="SAM" id="MobiDB-lite"/>
    </source>
</evidence>
<dbReference type="Proteomes" id="UP000233551">
    <property type="component" value="Unassembled WGS sequence"/>
</dbReference>
<dbReference type="EMBL" id="PGOL01000181">
    <property type="protein sequence ID" value="PKI75244.1"/>
    <property type="molecule type" value="Genomic_DNA"/>
</dbReference>
<feature type="region of interest" description="Disordered" evidence="1">
    <location>
        <begin position="1"/>
        <end position="23"/>
    </location>
</feature>
<feature type="region of interest" description="Disordered" evidence="1">
    <location>
        <begin position="119"/>
        <end position="157"/>
    </location>
</feature>
<gene>
    <name evidence="3" type="ORF">CRG98_004395</name>
</gene>
<dbReference type="STRING" id="22663.A0A2I0L3I1"/>
<proteinExistence type="predicted"/>
<sequence>MQASNDTDGNPAPYKGTTTGQSSSVVISAEEYAQFARLLQHRAVQQASQPIVSFTQSGQPVACLTKSSLLGPWVLDSGASDHMSANGSVASDSRTRGTIGTGREFQGLYRLTAPVTSEPVERVQVSSPERPEDSTLVPVAPPTSDPPLMSSSEPDLPIAQRKGDDVVGIFQPKAYLHSQFQTKDLGALKLLGIEVAQSECGIYISQRKYVLDILEETKLLECKPVDTPMDPNVKLAL</sequence>